<evidence type="ECO:0000313" key="1">
    <source>
        <dbReference type="EMBL" id="TCZ79966.1"/>
    </source>
</evidence>
<protein>
    <submittedName>
        <fullName evidence="1">Flagellar biosynthesis protein</fullName>
    </submittedName>
</protein>
<proteinExistence type="predicted"/>
<organism evidence="1 2">
    <name type="scientific">Paenibacillus albiflavus</name>
    <dbReference type="NCBI Taxonomy" id="2545760"/>
    <lineage>
        <taxon>Bacteria</taxon>
        <taxon>Bacillati</taxon>
        <taxon>Bacillota</taxon>
        <taxon>Bacilli</taxon>
        <taxon>Bacillales</taxon>
        <taxon>Paenibacillaceae</taxon>
        <taxon>Paenibacillus</taxon>
    </lineage>
</organism>
<keyword evidence="2" id="KW-1185">Reference proteome</keyword>
<gene>
    <name evidence="1" type="ORF">E0485_03645</name>
</gene>
<reference evidence="1 2" key="1">
    <citation type="submission" date="2019-03" db="EMBL/GenBank/DDBJ databases">
        <authorList>
            <person name="Kim M.K.M."/>
        </authorList>
    </citation>
    <scope>NUCLEOTIDE SEQUENCE [LARGE SCALE GENOMIC DNA]</scope>
    <source>
        <strain evidence="1 2">18JY21-1</strain>
    </source>
</reference>
<dbReference type="NCBIfam" id="TIGR02530">
    <property type="entry name" value="flg_new"/>
    <property type="match status" value="1"/>
</dbReference>
<sequence>MNDKITIGQLYPNAVSHVQVRKPAANGANPSINGKTSFQSILEQQFVKFSHHAEQRLRERGIHFKPEQLAQLENAIESAASKGAKDTLMMLNGTALIVNVPNRTVITAMDSSSLKDNVFTQIDSAVIIS</sequence>
<keyword evidence="1" id="KW-0966">Cell projection</keyword>
<dbReference type="OrthoDB" id="165650at2"/>
<comment type="caution">
    <text evidence="1">The sequence shown here is derived from an EMBL/GenBank/DDBJ whole genome shotgun (WGS) entry which is preliminary data.</text>
</comment>
<dbReference type="InterPro" id="IPR013367">
    <property type="entry name" value="Flagellar_put"/>
</dbReference>
<dbReference type="Proteomes" id="UP000295418">
    <property type="component" value="Unassembled WGS sequence"/>
</dbReference>
<dbReference type="RefSeq" id="WP_132416613.1">
    <property type="nucleotide sequence ID" value="NZ_SKFG01000002.1"/>
</dbReference>
<evidence type="ECO:0000313" key="2">
    <source>
        <dbReference type="Proteomes" id="UP000295418"/>
    </source>
</evidence>
<dbReference type="EMBL" id="SKFG01000002">
    <property type="protein sequence ID" value="TCZ79966.1"/>
    <property type="molecule type" value="Genomic_DNA"/>
</dbReference>
<keyword evidence="1" id="KW-0969">Cilium</keyword>
<accession>A0A4R4EIJ0</accession>
<dbReference type="Pfam" id="PF12611">
    <property type="entry name" value="Flagellar_put"/>
    <property type="match status" value="1"/>
</dbReference>
<dbReference type="AlphaFoldDB" id="A0A4R4EIJ0"/>
<keyword evidence="1" id="KW-0282">Flagellum</keyword>
<name>A0A4R4EIJ0_9BACL</name>